<accession>A0A517SXF9</accession>
<keyword evidence="3" id="KW-1185">Reference proteome</keyword>
<dbReference type="AlphaFoldDB" id="A0A517SXF9"/>
<dbReference type="Pfam" id="PF13516">
    <property type="entry name" value="LRR_6"/>
    <property type="match status" value="1"/>
</dbReference>
<name>A0A517SXF9_9BACT</name>
<feature type="compositionally biased region" description="Basic and acidic residues" evidence="1">
    <location>
        <begin position="57"/>
        <end position="70"/>
    </location>
</feature>
<dbReference type="RefSeq" id="WP_145274104.1">
    <property type="nucleotide sequence ID" value="NZ_CP036272.1"/>
</dbReference>
<dbReference type="OrthoDB" id="272105at2"/>
<proteinExistence type="predicted"/>
<gene>
    <name evidence="2" type="ORF">SV7mr_33570</name>
</gene>
<feature type="compositionally biased region" description="Polar residues" evidence="1">
    <location>
        <begin position="46"/>
        <end position="55"/>
    </location>
</feature>
<evidence type="ECO:0000313" key="2">
    <source>
        <dbReference type="EMBL" id="QDT60830.1"/>
    </source>
</evidence>
<dbReference type="InterPro" id="IPR001611">
    <property type="entry name" value="Leu-rich_rpt"/>
</dbReference>
<feature type="region of interest" description="Disordered" evidence="1">
    <location>
        <begin position="1"/>
        <end position="22"/>
    </location>
</feature>
<evidence type="ECO:0000256" key="1">
    <source>
        <dbReference type="SAM" id="MobiDB-lite"/>
    </source>
</evidence>
<protein>
    <submittedName>
        <fullName evidence="2">Leucine Rich repeats (2 copies)</fullName>
    </submittedName>
</protein>
<evidence type="ECO:0000313" key="3">
    <source>
        <dbReference type="Proteomes" id="UP000315003"/>
    </source>
</evidence>
<dbReference type="GO" id="GO:0019005">
    <property type="term" value="C:SCF ubiquitin ligase complex"/>
    <property type="evidence" value="ECO:0007669"/>
    <property type="project" value="TreeGrafter"/>
</dbReference>
<dbReference type="InterPro" id="IPR032675">
    <property type="entry name" value="LRR_dom_sf"/>
</dbReference>
<sequence>MRNRTNPVAAKAAKAGPSGLQSHWHRWSPCVWLSVIALWVTMSGCTQPSDPQSEPGSRGEPDPQGERATDSGDVGLDDLALPPSEVAGLLPVSGGTFAEQLAAGRAEFSSTNQSPQAGTDRWASDSIQTDAPMTDQQLAELNAQDAWLENLLIDEGQLSDQGLKAIVDLPNLSHLRLRQSPIGDLGLVEIAKLAKLRVLNLPQSQVTAGGLRALAKNTTLRSLRLGGDRLDSTAAQSLAELKTLTSLHLIDVPIDDAGLKVIMTLPNLQSLYIDGSEITQQGWDQLLEARPGLHLHVNQQHLDRDPHKHPHN</sequence>
<dbReference type="EMBL" id="CP036272">
    <property type="protein sequence ID" value="QDT60830.1"/>
    <property type="molecule type" value="Genomic_DNA"/>
</dbReference>
<dbReference type="SUPFAM" id="SSF52047">
    <property type="entry name" value="RNI-like"/>
    <property type="match status" value="1"/>
</dbReference>
<feature type="region of interest" description="Disordered" evidence="1">
    <location>
        <begin position="46"/>
        <end position="80"/>
    </location>
</feature>
<organism evidence="2 3">
    <name type="scientific">Stieleria bergensis</name>
    <dbReference type="NCBI Taxonomy" id="2528025"/>
    <lineage>
        <taxon>Bacteria</taxon>
        <taxon>Pseudomonadati</taxon>
        <taxon>Planctomycetota</taxon>
        <taxon>Planctomycetia</taxon>
        <taxon>Pirellulales</taxon>
        <taxon>Pirellulaceae</taxon>
        <taxon>Stieleria</taxon>
    </lineage>
</organism>
<dbReference type="Proteomes" id="UP000315003">
    <property type="component" value="Chromosome"/>
</dbReference>
<dbReference type="Gene3D" id="3.80.10.10">
    <property type="entry name" value="Ribonuclease Inhibitor"/>
    <property type="match status" value="1"/>
</dbReference>
<dbReference type="GO" id="GO:0031146">
    <property type="term" value="P:SCF-dependent proteasomal ubiquitin-dependent protein catabolic process"/>
    <property type="evidence" value="ECO:0007669"/>
    <property type="project" value="TreeGrafter"/>
</dbReference>
<reference evidence="2 3" key="1">
    <citation type="submission" date="2019-02" db="EMBL/GenBank/DDBJ databases">
        <title>Deep-cultivation of Planctomycetes and their phenomic and genomic characterization uncovers novel biology.</title>
        <authorList>
            <person name="Wiegand S."/>
            <person name="Jogler M."/>
            <person name="Boedeker C."/>
            <person name="Pinto D."/>
            <person name="Vollmers J."/>
            <person name="Rivas-Marin E."/>
            <person name="Kohn T."/>
            <person name="Peeters S.H."/>
            <person name="Heuer A."/>
            <person name="Rast P."/>
            <person name="Oberbeckmann S."/>
            <person name="Bunk B."/>
            <person name="Jeske O."/>
            <person name="Meyerdierks A."/>
            <person name="Storesund J.E."/>
            <person name="Kallscheuer N."/>
            <person name="Luecker S."/>
            <person name="Lage O.M."/>
            <person name="Pohl T."/>
            <person name="Merkel B.J."/>
            <person name="Hornburger P."/>
            <person name="Mueller R.-W."/>
            <person name="Bruemmer F."/>
            <person name="Labrenz M."/>
            <person name="Spormann A.M."/>
            <person name="Op den Camp H."/>
            <person name="Overmann J."/>
            <person name="Amann R."/>
            <person name="Jetten M.S.M."/>
            <person name="Mascher T."/>
            <person name="Medema M.H."/>
            <person name="Devos D.P."/>
            <person name="Kaster A.-K."/>
            <person name="Ovreas L."/>
            <person name="Rohde M."/>
            <person name="Galperin M.Y."/>
            <person name="Jogler C."/>
        </authorList>
    </citation>
    <scope>NUCLEOTIDE SEQUENCE [LARGE SCALE GENOMIC DNA]</scope>
    <source>
        <strain evidence="2 3">SV_7m_r</strain>
    </source>
</reference>
<dbReference type="PANTHER" id="PTHR13318">
    <property type="entry name" value="PARTNER OF PAIRED, ISOFORM B-RELATED"/>
    <property type="match status" value="1"/>
</dbReference>